<evidence type="ECO:0000256" key="2">
    <source>
        <dbReference type="ARBA" id="ARBA00023125"/>
    </source>
</evidence>
<gene>
    <name evidence="5" type="ORF">CH341_15475</name>
</gene>
<dbReference type="EMBL" id="NPEX01000100">
    <property type="protein sequence ID" value="RAI43205.1"/>
    <property type="molecule type" value="Genomic_DNA"/>
</dbReference>
<evidence type="ECO:0000256" key="1">
    <source>
        <dbReference type="ARBA" id="ARBA00023015"/>
    </source>
</evidence>
<sequence>MTTKKATLKDVAKRAGVHVSTASRALDPRTRHRISADVAAKIAKAAQQLGYRHNQMAASLRTKKTNAIGIVIPDITNMLFPPIIRGVDDRIAPHGYISIIGHTEGDAEREKRVIETLQVRGIDGLIVASARLDDEAITSAMKDDVFIVTVNRRVKDEGVSSVVSDERSGVGAVLAHLVSLGHRHIGYASGPAWSSTGEARLSAYRYWAGTHGIVHSESLIARATEYREAEGARCVDVLLASNPKLTAIVCANDLLAIGALAALKKRGISCPGDISVTGFNDIPFVDRITPSLTTVRIEHYQCGSAAAGILLEDLQAGPVRREPRHIVLPVSLVVRESTGPAPKPPRRKGSR</sequence>
<evidence type="ECO:0000313" key="5">
    <source>
        <dbReference type="EMBL" id="RAI43205.1"/>
    </source>
</evidence>
<reference evidence="5 6" key="1">
    <citation type="submission" date="2017-07" db="EMBL/GenBank/DDBJ databases">
        <title>Draft Genome Sequences of Select Purple Nonsulfur Bacteria.</title>
        <authorList>
            <person name="Lasarre B."/>
            <person name="Mckinlay J.B."/>
        </authorList>
    </citation>
    <scope>NUCLEOTIDE SEQUENCE [LARGE SCALE GENOMIC DNA]</scope>
    <source>
        <strain evidence="5 6">DSM 5909</strain>
    </source>
</reference>
<keyword evidence="3" id="KW-0804">Transcription</keyword>
<dbReference type="SMART" id="SM00354">
    <property type="entry name" value="HTH_LACI"/>
    <property type="match status" value="1"/>
</dbReference>
<evidence type="ECO:0000313" key="6">
    <source>
        <dbReference type="Proteomes" id="UP000249130"/>
    </source>
</evidence>
<dbReference type="InterPro" id="IPR000843">
    <property type="entry name" value="HTH_LacI"/>
</dbReference>
<dbReference type="Gene3D" id="3.40.50.2300">
    <property type="match status" value="2"/>
</dbReference>
<keyword evidence="6" id="KW-1185">Reference proteome</keyword>
<dbReference type="PANTHER" id="PTHR30146">
    <property type="entry name" value="LACI-RELATED TRANSCRIPTIONAL REPRESSOR"/>
    <property type="match status" value="1"/>
</dbReference>
<dbReference type="CDD" id="cd06267">
    <property type="entry name" value="PBP1_LacI_sugar_binding-like"/>
    <property type="match status" value="1"/>
</dbReference>
<dbReference type="Pfam" id="PF13377">
    <property type="entry name" value="Peripla_BP_3"/>
    <property type="match status" value="1"/>
</dbReference>
<evidence type="ECO:0000259" key="4">
    <source>
        <dbReference type="PROSITE" id="PS50932"/>
    </source>
</evidence>
<dbReference type="InterPro" id="IPR028082">
    <property type="entry name" value="Peripla_BP_I"/>
</dbReference>
<comment type="caution">
    <text evidence="5">The sequence shown here is derived from an EMBL/GenBank/DDBJ whole genome shotgun (WGS) entry which is preliminary data.</text>
</comment>
<dbReference type="SUPFAM" id="SSF47413">
    <property type="entry name" value="lambda repressor-like DNA-binding domains"/>
    <property type="match status" value="1"/>
</dbReference>
<dbReference type="AlphaFoldDB" id="A0A327KZY7"/>
<dbReference type="PANTHER" id="PTHR30146:SF109">
    <property type="entry name" value="HTH-TYPE TRANSCRIPTIONAL REGULATOR GALS"/>
    <property type="match status" value="1"/>
</dbReference>
<dbReference type="CDD" id="cd01392">
    <property type="entry name" value="HTH_LacI"/>
    <property type="match status" value="1"/>
</dbReference>
<organism evidence="5 6">
    <name type="scientific">Rhodoplanes roseus</name>
    <dbReference type="NCBI Taxonomy" id="29409"/>
    <lineage>
        <taxon>Bacteria</taxon>
        <taxon>Pseudomonadati</taxon>
        <taxon>Pseudomonadota</taxon>
        <taxon>Alphaproteobacteria</taxon>
        <taxon>Hyphomicrobiales</taxon>
        <taxon>Nitrobacteraceae</taxon>
        <taxon>Rhodoplanes</taxon>
    </lineage>
</organism>
<protein>
    <recommendedName>
        <fullName evidence="4">HTH lacI-type domain-containing protein</fullName>
    </recommendedName>
</protein>
<dbReference type="Pfam" id="PF00356">
    <property type="entry name" value="LacI"/>
    <property type="match status" value="1"/>
</dbReference>
<dbReference type="SUPFAM" id="SSF53822">
    <property type="entry name" value="Periplasmic binding protein-like I"/>
    <property type="match status" value="1"/>
</dbReference>
<dbReference type="GO" id="GO:0000976">
    <property type="term" value="F:transcription cis-regulatory region binding"/>
    <property type="evidence" value="ECO:0007669"/>
    <property type="project" value="TreeGrafter"/>
</dbReference>
<dbReference type="GO" id="GO:0003700">
    <property type="term" value="F:DNA-binding transcription factor activity"/>
    <property type="evidence" value="ECO:0007669"/>
    <property type="project" value="TreeGrafter"/>
</dbReference>
<proteinExistence type="predicted"/>
<dbReference type="Proteomes" id="UP000249130">
    <property type="component" value="Unassembled WGS sequence"/>
</dbReference>
<dbReference type="InterPro" id="IPR046335">
    <property type="entry name" value="LacI/GalR-like_sensor"/>
</dbReference>
<dbReference type="InterPro" id="IPR010982">
    <property type="entry name" value="Lambda_DNA-bd_dom_sf"/>
</dbReference>
<dbReference type="PROSITE" id="PS50932">
    <property type="entry name" value="HTH_LACI_2"/>
    <property type="match status" value="1"/>
</dbReference>
<keyword evidence="1" id="KW-0805">Transcription regulation</keyword>
<dbReference type="RefSeq" id="WP_111419922.1">
    <property type="nucleotide sequence ID" value="NZ_NPEX01000100.1"/>
</dbReference>
<dbReference type="Gene3D" id="1.10.260.40">
    <property type="entry name" value="lambda repressor-like DNA-binding domains"/>
    <property type="match status" value="1"/>
</dbReference>
<keyword evidence="2" id="KW-0238">DNA-binding</keyword>
<name>A0A327KZY7_9BRAD</name>
<accession>A0A327KZY7</accession>
<evidence type="ECO:0000256" key="3">
    <source>
        <dbReference type="ARBA" id="ARBA00023163"/>
    </source>
</evidence>
<dbReference type="OrthoDB" id="5171752at2"/>
<feature type="domain" description="HTH lacI-type" evidence="4">
    <location>
        <begin position="6"/>
        <end position="62"/>
    </location>
</feature>